<dbReference type="AlphaFoldDB" id="A0A4P2Q5S7"/>
<dbReference type="RefSeq" id="WP_129351303.1">
    <property type="nucleotide sequence ID" value="NZ_CP012670.1"/>
</dbReference>
<dbReference type="PROSITE" id="PS51318">
    <property type="entry name" value="TAT"/>
    <property type="match status" value="1"/>
</dbReference>
<organism evidence="2 3">
    <name type="scientific">Sorangium cellulosum</name>
    <name type="common">Polyangium cellulosum</name>
    <dbReference type="NCBI Taxonomy" id="56"/>
    <lineage>
        <taxon>Bacteria</taxon>
        <taxon>Pseudomonadati</taxon>
        <taxon>Myxococcota</taxon>
        <taxon>Polyangia</taxon>
        <taxon>Polyangiales</taxon>
        <taxon>Polyangiaceae</taxon>
        <taxon>Sorangium</taxon>
    </lineage>
</organism>
<dbReference type="Proteomes" id="UP000295781">
    <property type="component" value="Chromosome"/>
</dbReference>
<accession>A0A4P2Q5S7</accession>
<evidence type="ECO:0000313" key="2">
    <source>
        <dbReference type="EMBL" id="AUX24794.1"/>
    </source>
</evidence>
<dbReference type="EMBL" id="CP012670">
    <property type="protein sequence ID" value="AUX24794.1"/>
    <property type="molecule type" value="Genomic_DNA"/>
</dbReference>
<reference evidence="2 3" key="1">
    <citation type="submission" date="2015-09" db="EMBL/GenBank/DDBJ databases">
        <title>Sorangium comparison.</title>
        <authorList>
            <person name="Zaburannyi N."/>
            <person name="Bunk B."/>
            <person name="Overmann J."/>
            <person name="Mueller R."/>
        </authorList>
    </citation>
    <scope>NUCLEOTIDE SEQUENCE [LARGE SCALE GENOMIC DNA]</scope>
    <source>
        <strain evidence="2 3">So ceGT47</strain>
    </source>
</reference>
<dbReference type="OrthoDB" id="5506799at2"/>
<protein>
    <submittedName>
        <fullName evidence="2">Uncharacterized protein</fullName>
    </submittedName>
</protein>
<dbReference type="InterPro" id="IPR011047">
    <property type="entry name" value="Quinoprotein_ADH-like_sf"/>
</dbReference>
<evidence type="ECO:0000256" key="1">
    <source>
        <dbReference type="SAM" id="MobiDB-lite"/>
    </source>
</evidence>
<evidence type="ECO:0000313" key="3">
    <source>
        <dbReference type="Proteomes" id="UP000295781"/>
    </source>
</evidence>
<dbReference type="InterPro" id="IPR015943">
    <property type="entry name" value="WD40/YVTN_repeat-like_dom_sf"/>
</dbReference>
<name>A0A4P2Q5S7_SORCE</name>
<proteinExistence type="predicted"/>
<dbReference type="InterPro" id="IPR006311">
    <property type="entry name" value="TAT_signal"/>
</dbReference>
<feature type="region of interest" description="Disordered" evidence="1">
    <location>
        <begin position="67"/>
        <end position="87"/>
    </location>
</feature>
<sequence length="428" mass="43153">MSADRAPRRAPRWPRRSWRAGLVAAAALLLPAAALLPVAAPLAFADAVDTSRPHTVVVGAPRGFAPSERLDARRTGRSPSPLPSPAREAWRRQLRGGIDAAPLADARGDLVIALTVPEVVKLGSDGRERWRVRIGNSAPLAPAVITSDGTVAMITSSGVALGLTPAGGVRFAVPLGVRGRDADVTPLALDDGGFVAAVGRSLVELAADGGVRARVEIPDRAVGALLAGPEGTLVTTESGAVLTWRPPGAPRRLGSLGGLPRHGAALEGARTLLAVVDGRRLVALDLPTGTTSVRAGSALGMLDGPPAIGAGGTAVLMTSAGLLLGVDASGDEAFRIALDRPPPAPPAGGGRAGFFGPVDAKPSPPVVIDRAGRVGFARAGGRAGVVGVDGSVSIAAERVCSTPIAVIPAGEERMAVACRDGTVVMLAR</sequence>
<dbReference type="SUPFAM" id="SSF50998">
    <property type="entry name" value="Quinoprotein alcohol dehydrogenase-like"/>
    <property type="match status" value="1"/>
</dbReference>
<dbReference type="Gene3D" id="2.130.10.10">
    <property type="entry name" value="YVTN repeat-like/Quinoprotein amine dehydrogenase"/>
    <property type="match status" value="1"/>
</dbReference>
<gene>
    <name evidence="2" type="ORF">SOCEGT47_053340</name>
</gene>